<proteinExistence type="predicted"/>
<dbReference type="Pfam" id="PF23867">
    <property type="entry name" value="Mmc1_N"/>
    <property type="match status" value="1"/>
</dbReference>
<feature type="domain" description="Mmc1 C-terminal" evidence="2">
    <location>
        <begin position="389"/>
        <end position="612"/>
    </location>
</feature>
<organism evidence="3 4">
    <name type="scientific">Lepidopterella palustris CBS 459.81</name>
    <dbReference type="NCBI Taxonomy" id="1314670"/>
    <lineage>
        <taxon>Eukaryota</taxon>
        <taxon>Fungi</taxon>
        <taxon>Dikarya</taxon>
        <taxon>Ascomycota</taxon>
        <taxon>Pezizomycotina</taxon>
        <taxon>Dothideomycetes</taxon>
        <taxon>Pleosporomycetidae</taxon>
        <taxon>Mytilinidiales</taxon>
        <taxon>Argynnaceae</taxon>
        <taxon>Lepidopterella</taxon>
    </lineage>
</organism>
<gene>
    <name evidence="3" type="ORF">K432DRAFT_296457</name>
</gene>
<reference evidence="3 4" key="1">
    <citation type="journal article" date="2016" name="Nat. Commun.">
        <title>Ectomycorrhizal ecology is imprinted in the genome of the dominant symbiotic fungus Cenococcum geophilum.</title>
        <authorList>
            <consortium name="DOE Joint Genome Institute"/>
            <person name="Peter M."/>
            <person name="Kohler A."/>
            <person name="Ohm R.A."/>
            <person name="Kuo A."/>
            <person name="Krutzmann J."/>
            <person name="Morin E."/>
            <person name="Arend M."/>
            <person name="Barry K.W."/>
            <person name="Binder M."/>
            <person name="Choi C."/>
            <person name="Clum A."/>
            <person name="Copeland A."/>
            <person name="Grisel N."/>
            <person name="Haridas S."/>
            <person name="Kipfer T."/>
            <person name="LaButti K."/>
            <person name="Lindquist E."/>
            <person name="Lipzen A."/>
            <person name="Maire R."/>
            <person name="Meier B."/>
            <person name="Mihaltcheva S."/>
            <person name="Molinier V."/>
            <person name="Murat C."/>
            <person name="Poggeler S."/>
            <person name="Quandt C.A."/>
            <person name="Sperisen C."/>
            <person name="Tritt A."/>
            <person name="Tisserant E."/>
            <person name="Crous P.W."/>
            <person name="Henrissat B."/>
            <person name="Nehls U."/>
            <person name="Egli S."/>
            <person name="Spatafora J.W."/>
            <person name="Grigoriev I.V."/>
            <person name="Martin F.M."/>
        </authorList>
    </citation>
    <scope>NUCLEOTIDE SEQUENCE [LARGE SCALE GENOMIC DNA]</scope>
    <source>
        <strain evidence="3 4">CBS 459.81</strain>
    </source>
</reference>
<keyword evidence="1" id="KW-1133">Transmembrane helix</keyword>
<dbReference type="PANTHER" id="PTHR38644">
    <property type="entry name" value="EXPRESSED PROTEIN"/>
    <property type="match status" value="1"/>
</dbReference>
<accession>A0A8E2EBN2</accession>
<evidence type="ECO:0000313" key="3">
    <source>
        <dbReference type="EMBL" id="OCK81007.1"/>
    </source>
</evidence>
<dbReference type="Proteomes" id="UP000250266">
    <property type="component" value="Unassembled WGS sequence"/>
</dbReference>
<dbReference type="PANTHER" id="PTHR38644:SF1">
    <property type="entry name" value="EXPRESSED PROTEIN"/>
    <property type="match status" value="1"/>
</dbReference>
<dbReference type="EMBL" id="KV744937">
    <property type="protein sequence ID" value="OCK81007.1"/>
    <property type="molecule type" value="Genomic_DNA"/>
</dbReference>
<feature type="transmembrane region" description="Helical" evidence="1">
    <location>
        <begin position="563"/>
        <end position="587"/>
    </location>
</feature>
<dbReference type="InterPro" id="IPR056196">
    <property type="entry name" value="Mmc1_C"/>
</dbReference>
<keyword evidence="1" id="KW-0472">Membrane</keyword>
<keyword evidence="4" id="KW-1185">Reference proteome</keyword>
<evidence type="ECO:0000256" key="1">
    <source>
        <dbReference type="SAM" id="Phobius"/>
    </source>
</evidence>
<dbReference type="AlphaFoldDB" id="A0A8E2EBN2"/>
<protein>
    <recommendedName>
        <fullName evidence="2">Mmc1 C-terminal domain-containing protein</fullName>
    </recommendedName>
</protein>
<keyword evidence="1" id="KW-0812">Transmembrane</keyword>
<name>A0A8E2EBN2_9PEZI</name>
<dbReference type="OrthoDB" id="5319015at2759"/>
<sequence>MPPRIASVSRLSRIAKKRPLEPFFCPSSSVWRIFQHQSPASRAPRRTRSLSHFRSASTLASSTAINAPLEVSTQNRDLYQALDGLKRSAANYVNLSQLQLALRGLEAKDAVVRVAVLGIGDQKSARRLARLLLADPLAEESAWERQLEDTSSDDGKALLLRHGDESAIHPRNPLLHTISVSSRILQKNNLEILISTLNVNVAGPGRPTSADRPKDAILIPSLQTPTSISGRVTLVTYPVHKAIVLGEGIESSVAYGRFTADAVDQDVPREMVKVAIDLPAPQKETGPDTASVFSIVDVDTAEKAVAKFRESIANSVVYEQGWYRSGMPTLTEWLTEGLEQSDSRIKPTVKNLIVSTLDDVQTNITREDAQRVEELIASTVPENTRQSILESLKIWAEHAHTELRDQLEGAFAGKNWRKIAWWKLFWRVDDVGMIASEVLERRWLVDAEKGSIYLAGRIEEAGLFKGVRRSTEILKRGPSNVEEPAFGTEPPLPHEIWAMEARKKQLVDDGDEFRMPEPRPWPSQIPLMRAMLMSETVPPLQALAQKLVLQTLSTTSLMSALSALLYVSMPALSVFEAGAVAVVGLTFSLRRMQRKWETARGFWQGEIREEGRKALKETEDVVGAIVQMCGRPGVDEEGVEERRAAMEAVKRAREALERLN</sequence>
<evidence type="ECO:0000313" key="4">
    <source>
        <dbReference type="Proteomes" id="UP000250266"/>
    </source>
</evidence>
<evidence type="ECO:0000259" key="2">
    <source>
        <dbReference type="Pfam" id="PF23868"/>
    </source>
</evidence>
<dbReference type="Pfam" id="PF23868">
    <property type="entry name" value="Mmc1_C"/>
    <property type="match status" value="1"/>
</dbReference>